<gene>
    <name evidence="2" type="ORF">IEQ34_025072</name>
</gene>
<organism evidence="2 3">
    <name type="scientific">Dendrobium chrysotoxum</name>
    <name type="common">Orchid</name>
    <dbReference type="NCBI Taxonomy" id="161865"/>
    <lineage>
        <taxon>Eukaryota</taxon>
        <taxon>Viridiplantae</taxon>
        <taxon>Streptophyta</taxon>
        <taxon>Embryophyta</taxon>
        <taxon>Tracheophyta</taxon>
        <taxon>Spermatophyta</taxon>
        <taxon>Magnoliopsida</taxon>
        <taxon>Liliopsida</taxon>
        <taxon>Asparagales</taxon>
        <taxon>Orchidaceae</taxon>
        <taxon>Epidendroideae</taxon>
        <taxon>Malaxideae</taxon>
        <taxon>Dendrobiinae</taxon>
        <taxon>Dendrobium</taxon>
    </lineage>
</organism>
<dbReference type="AlphaFoldDB" id="A0AAV7FQV1"/>
<keyword evidence="3" id="KW-1185">Reference proteome</keyword>
<evidence type="ECO:0000256" key="1">
    <source>
        <dbReference type="SAM" id="Phobius"/>
    </source>
</evidence>
<keyword evidence="1" id="KW-0472">Membrane</keyword>
<dbReference type="Proteomes" id="UP000775213">
    <property type="component" value="Unassembled WGS sequence"/>
</dbReference>
<protein>
    <submittedName>
        <fullName evidence="2">Uncharacterized protein</fullName>
    </submittedName>
</protein>
<name>A0AAV7FQV1_DENCH</name>
<keyword evidence="1" id="KW-1133">Transmembrane helix</keyword>
<dbReference type="EMBL" id="JAGFBR010000259">
    <property type="protein sequence ID" value="KAH0446091.1"/>
    <property type="molecule type" value="Genomic_DNA"/>
</dbReference>
<comment type="caution">
    <text evidence="2">The sequence shown here is derived from an EMBL/GenBank/DDBJ whole genome shotgun (WGS) entry which is preliminary data.</text>
</comment>
<evidence type="ECO:0000313" key="2">
    <source>
        <dbReference type="EMBL" id="KAH0446091.1"/>
    </source>
</evidence>
<dbReference type="InterPro" id="IPR008686">
    <property type="entry name" value="RNA_pol_mitovir"/>
</dbReference>
<evidence type="ECO:0000313" key="3">
    <source>
        <dbReference type="Proteomes" id="UP000775213"/>
    </source>
</evidence>
<sequence length="124" mass="13520">MHLHSFDLQAATDTLPAVLTTSMLIGLFGQSFAESWLFLMTVTGFRVPERTKGKNTSNRRVYHFTKGAKLQDVNKSDVHIHARSAFDTHDSSSEPDSKSMCIVGCNSLLANLGSSEATVGFLGK</sequence>
<feature type="transmembrane region" description="Helical" evidence="1">
    <location>
        <begin position="23"/>
        <end position="45"/>
    </location>
</feature>
<dbReference type="Pfam" id="PF05919">
    <property type="entry name" value="Mitovir_RNA_pol"/>
    <property type="match status" value="1"/>
</dbReference>
<proteinExistence type="predicted"/>
<keyword evidence="1" id="KW-0812">Transmembrane</keyword>
<reference evidence="2 3" key="1">
    <citation type="journal article" date="2021" name="Hortic Res">
        <title>Chromosome-scale assembly of the Dendrobium chrysotoxum genome enhances the understanding of orchid evolution.</title>
        <authorList>
            <person name="Zhang Y."/>
            <person name="Zhang G.Q."/>
            <person name="Zhang D."/>
            <person name="Liu X.D."/>
            <person name="Xu X.Y."/>
            <person name="Sun W.H."/>
            <person name="Yu X."/>
            <person name="Zhu X."/>
            <person name="Wang Z.W."/>
            <person name="Zhao X."/>
            <person name="Zhong W.Y."/>
            <person name="Chen H."/>
            <person name="Yin W.L."/>
            <person name="Huang T."/>
            <person name="Niu S.C."/>
            <person name="Liu Z.J."/>
        </authorList>
    </citation>
    <scope>NUCLEOTIDE SEQUENCE [LARGE SCALE GENOMIC DNA]</scope>
    <source>
        <strain evidence="2">Lindl</strain>
    </source>
</reference>
<accession>A0AAV7FQV1</accession>